<feature type="region of interest" description="Disordered" evidence="1">
    <location>
        <begin position="209"/>
        <end position="239"/>
    </location>
</feature>
<evidence type="ECO:0000256" key="1">
    <source>
        <dbReference type="SAM" id="MobiDB-lite"/>
    </source>
</evidence>
<proteinExistence type="predicted"/>
<name>A0ABS8SGZ2_DATST</name>
<comment type="caution">
    <text evidence="2">The sequence shown here is derived from an EMBL/GenBank/DDBJ whole genome shotgun (WGS) entry which is preliminary data.</text>
</comment>
<evidence type="ECO:0000313" key="2">
    <source>
        <dbReference type="EMBL" id="MCD7458122.1"/>
    </source>
</evidence>
<gene>
    <name evidence="2" type="ORF">HAX54_037369</name>
</gene>
<reference evidence="2 3" key="1">
    <citation type="journal article" date="2021" name="BMC Genomics">
        <title>Datura genome reveals duplications of psychoactive alkaloid biosynthetic genes and high mutation rate following tissue culture.</title>
        <authorList>
            <person name="Rajewski A."/>
            <person name="Carter-House D."/>
            <person name="Stajich J."/>
            <person name="Litt A."/>
        </authorList>
    </citation>
    <scope>NUCLEOTIDE SEQUENCE [LARGE SCALE GENOMIC DNA]</scope>
    <source>
        <strain evidence="2">AR-01</strain>
    </source>
</reference>
<protein>
    <submittedName>
        <fullName evidence="2">Uncharacterized protein</fullName>
    </submittedName>
</protein>
<keyword evidence="3" id="KW-1185">Reference proteome</keyword>
<dbReference type="EMBL" id="JACEIK010000500">
    <property type="protein sequence ID" value="MCD7458122.1"/>
    <property type="molecule type" value="Genomic_DNA"/>
</dbReference>
<dbReference type="Proteomes" id="UP000823775">
    <property type="component" value="Unassembled WGS sequence"/>
</dbReference>
<accession>A0ABS8SGZ2</accession>
<sequence length="239" mass="27271">MFGDSSGESPLQRREPLTCLQSQLVYFEETYTNNAHRRLADSHRQSTRIEHIHFGLAGMEEYYMSFKEKWSIHAKTQFEVESFKIDFSNIYYHIGMRDWGPFTIPADPYFPELGQEVQITPEAINSLYWVEPIKPHSVFRRNVEDKANQFQWVSSTINIIKLAKVIPSMIQQAIKRAMQPARDKLRGLCATVEVLENDVIALRKDVAALTGPPPSSNPIPPELVAVTSQPEAPKSPPDD</sequence>
<evidence type="ECO:0000313" key="3">
    <source>
        <dbReference type="Proteomes" id="UP000823775"/>
    </source>
</evidence>
<feature type="compositionally biased region" description="Pro residues" evidence="1">
    <location>
        <begin position="211"/>
        <end position="221"/>
    </location>
</feature>
<organism evidence="2 3">
    <name type="scientific">Datura stramonium</name>
    <name type="common">Jimsonweed</name>
    <name type="synonym">Common thornapple</name>
    <dbReference type="NCBI Taxonomy" id="4076"/>
    <lineage>
        <taxon>Eukaryota</taxon>
        <taxon>Viridiplantae</taxon>
        <taxon>Streptophyta</taxon>
        <taxon>Embryophyta</taxon>
        <taxon>Tracheophyta</taxon>
        <taxon>Spermatophyta</taxon>
        <taxon>Magnoliopsida</taxon>
        <taxon>eudicotyledons</taxon>
        <taxon>Gunneridae</taxon>
        <taxon>Pentapetalae</taxon>
        <taxon>asterids</taxon>
        <taxon>lamiids</taxon>
        <taxon>Solanales</taxon>
        <taxon>Solanaceae</taxon>
        <taxon>Solanoideae</taxon>
        <taxon>Datureae</taxon>
        <taxon>Datura</taxon>
    </lineage>
</organism>